<dbReference type="InterPro" id="IPR042525">
    <property type="entry name" value="Rad52_Rad59_Rad22_sf"/>
</dbReference>
<keyword evidence="7" id="KW-0732">Signal</keyword>
<evidence type="ECO:0000256" key="7">
    <source>
        <dbReference type="ARBA" id="ARBA00022729"/>
    </source>
</evidence>
<evidence type="ECO:0000259" key="19">
    <source>
        <dbReference type="PROSITE" id="PS50026"/>
    </source>
</evidence>
<dbReference type="Pfam" id="PF07645">
    <property type="entry name" value="EGF_CA"/>
    <property type="match status" value="8"/>
</dbReference>
<evidence type="ECO:0000256" key="18">
    <source>
        <dbReference type="SAM" id="MobiDB-lite"/>
    </source>
</evidence>
<evidence type="ECO:0000256" key="17">
    <source>
        <dbReference type="PROSITE-ProRule" id="PRU00076"/>
    </source>
</evidence>
<dbReference type="GO" id="GO:0005634">
    <property type="term" value="C:nucleus"/>
    <property type="evidence" value="ECO:0007669"/>
    <property type="project" value="InterPro"/>
</dbReference>
<dbReference type="PROSITE" id="PS01187">
    <property type="entry name" value="EGF_CA"/>
    <property type="match status" value="6"/>
</dbReference>
<dbReference type="FunFam" id="2.10.25.10:FF:000010">
    <property type="entry name" value="Pro-epidermal growth factor"/>
    <property type="match status" value="1"/>
</dbReference>
<reference evidence="21" key="1">
    <citation type="submission" date="2025-08" db="UniProtKB">
        <authorList>
            <consortium name="RefSeq"/>
        </authorList>
    </citation>
    <scope>IDENTIFICATION</scope>
    <source>
        <tissue evidence="21">Whole sample</tissue>
    </source>
</reference>
<dbReference type="NCBIfam" id="TIGR00607">
    <property type="entry name" value="rad52"/>
    <property type="match status" value="1"/>
</dbReference>
<dbReference type="Gene3D" id="2.10.25.10">
    <property type="entry name" value="Laminin"/>
    <property type="match status" value="11"/>
</dbReference>
<dbReference type="InterPro" id="IPR018097">
    <property type="entry name" value="EGF_Ca-bd_CS"/>
</dbReference>
<gene>
    <name evidence="21" type="primary">LOC111109147</name>
</gene>
<dbReference type="InterPro" id="IPR000152">
    <property type="entry name" value="EGF-type_Asp/Asn_hydroxyl_site"/>
</dbReference>
<protein>
    <recommendedName>
        <fullName evidence="16">DNA repair protein RAD52 homolog</fullName>
    </recommendedName>
</protein>
<dbReference type="FunFam" id="3.30.390.80:FF:000001">
    <property type="entry name" value="DNA repair protein RAD52 homolog"/>
    <property type="match status" value="1"/>
</dbReference>
<evidence type="ECO:0000313" key="20">
    <source>
        <dbReference type="Proteomes" id="UP000694844"/>
    </source>
</evidence>
<evidence type="ECO:0000256" key="10">
    <source>
        <dbReference type="ARBA" id="ARBA00022837"/>
    </source>
</evidence>
<dbReference type="InterPro" id="IPR000742">
    <property type="entry name" value="EGF"/>
</dbReference>
<evidence type="ECO:0000313" key="21">
    <source>
        <dbReference type="RefSeq" id="XP_022300940.1"/>
    </source>
</evidence>
<feature type="domain" description="EGF-like" evidence="19">
    <location>
        <begin position="966"/>
        <end position="1005"/>
    </location>
</feature>
<dbReference type="InterPro" id="IPR001881">
    <property type="entry name" value="EGF-like_Ca-bd_dom"/>
</dbReference>
<dbReference type="Pfam" id="PF22914">
    <property type="entry name" value="Fibulin_C"/>
    <property type="match status" value="1"/>
</dbReference>
<evidence type="ECO:0000256" key="15">
    <source>
        <dbReference type="ARBA" id="ARBA00053354"/>
    </source>
</evidence>
<dbReference type="GO" id="GO:0010792">
    <property type="term" value="P:DNA double-strand break processing involved in repair via single-strand annealing"/>
    <property type="evidence" value="ECO:0007669"/>
    <property type="project" value="UniProtKB-ARBA"/>
</dbReference>
<evidence type="ECO:0000256" key="14">
    <source>
        <dbReference type="ARBA" id="ARBA00023204"/>
    </source>
</evidence>
<dbReference type="FunFam" id="2.10.25.10:FF:000385">
    <property type="entry name" value="Hemicentin 1"/>
    <property type="match status" value="1"/>
</dbReference>
<dbReference type="SMART" id="SM00179">
    <property type="entry name" value="EGF_CA"/>
    <property type="match status" value="11"/>
</dbReference>
<dbReference type="PROSITE" id="PS01186">
    <property type="entry name" value="EGF_2"/>
    <property type="match status" value="5"/>
</dbReference>
<dbReference type="PROSITE" id="PS00010">
    <property type="entry name" value="ASX_HYDROXYL"/>
    <property type="match status" value="5"/>
</dbReference>
<dbReference type="FunFam" id="2.10.25.10:FF:000005">
    <property type="entry name" value="Fibrillin 2"/>
    <property type="match status" value="2"/>
</dbReference>
<feature type="compositionally biased region" description="Polar residues" evidence="18">
    <location>
        <begin position="282"/>
        <end position="302"/>
    </location>
</feature>
<comment type="subcellular location">
    <subcellularLocation>
        <location evidence="1">Secreted</location>
        <location evidence="1">Extracellular space</location>
        <location evidence="1">Extracellular matrix</location>
    </subcellularLocation>
</comment>
<dbReference type="CDD" id="cd00054">
    <property type="entry name" value="EGF_CA"/>
    <property type="match status" value="8"/>
</dbReference>
<evidence type="ECO:0000256" key="1">
    <source>
        <dbReference type="ARBA" id="ARBA00004498"/>
    </source>
</evidence>
<keyword evidence="12" id="KW-0233">DNA recombination</keyword>
<dbReference type="RefSeq" id="XP_022300940.1">
    <property type="nucleotide sequence ID" value="XM_022445232.1"/>
</dbReference>
<accession>A0A8B8BBY7</accession>
<dbReference type="AlphaFoldDB" id="A0A8B8BBY7"/>
<dbReference type="Pfam" id="PF04098">
    <property type="entry name" value="Rad52_Rad22"/>
    <property type="match status" value="1"/>
</dbReference>
<comment type="similarity">
    <text evidence="3">Belongs to the RAD52 family.</text>
</comment>
<dbReference type="GO" id="GO:0071944">
    <property type="term" value="C:cell periphery"/>
    <property type="evidence" value="ECO:0007669"/>
    <property type="project" value="UniProtKB-ARBA"/>
</dbReference>
<evidence type="ECO:0000256" key="12">
    <source>
        <dbReference type="ARBA" id="ARBA00023172"/>
    </source>
</evidence>
<dbReference type="InterPro" id="IPR041247">
    <property type="entry name" value="Rad52_fam"/>
</dbReference>
<dbReference type="PANTHER" id="PTHR24050">
    <property type="entry name" value="PA14 DOMAIN-CONTAINING PROTEIN"/>
    <property type="match status" value="1"/>
</dbReference>
<keyword evidence="6 17" id="KW-0245">EGF-like domain</keyword>
<dbReference type="Gene3D" id="3.30.390.80">
    <property type="entry name" value="DNA repair protein Rad52/59/22"/>
    <property type="match status" value="1"/>
</dbReference>
<dbReference type="KEGG" id="cvn:111109147"/>
<dbReference type="GO" id="GO:0005509">
    <property type="term" value="F:calcium ion binding"/>
    <property type="evidence" value="ECO:0007669"/>
    <property type="project" value="InterPro"/>
</dbReference>
<evidence type="ECO:0000256" key="6">
    <source>
        <dbReference type="ARBA" id="ARBA00022536"/>
    </source>
</evidence>
<feature type="compositionally biased region" description="Polar residues" evidence="18">
    <location>
        <begin position="322"/>
        <end position="331"/>
    </location>
</feature>
<feature type="region of interest" description="Disordered" evidence="18">
    <location>
        <begin position="217"/>
        <end position="333"/>
    </location>
</feature>
<keyword evidence="14" id="KW-0234">DNA repair</keyword>
<comment type="caution">
    <text evidence="17">Lacks conserved residue(s) required for the propagation of feature annotation.</text>
</comment>
<comment type="function">
    <text evidence="15">Involved in double-stranded break repair. Plays a central role in genetic recombination and DNA repair by promoting the annealing of complementary single-stranded DNA and by stimulation of the RAD51 recombinase.</text>
</comment>
<keyword evidence="20" id="KW-1185">Reference proteome</keyword>
<dbReference type="SMART" id="SM00181">
    <property type="entry name" value="EGF"/>
    <property type="match status" value="11"/>
</dbReference>
<feature type="domain" description="EGF-like" evidence="19">
    <location>
        <begin position="581"/>
        <end position="622"/>
    </location>
</feature>
<evidence type="ECO:0000256" key="11">
    <source>
        <dbReference type="ARBA" id="ARBA00023157"/>
    </source>
</evidence>
<proteinExistence type="inferred from homology"/>
<feature type="domain" description="EGF-like" evidence="19">
    <location>
        <begin position="926"/>
        <end position="965"/>
    </location>
</feature>
<evidence type="ECO:0000256" key="9">
    <source>
        <dbReference type="ARBA" id="ARBA00022763"/>
    </source>
</evidence>
<dbReference type="OrthoDB" id="10022113at2759"/>
<feature type="compositionally biased region" description="Basic and acidic residues" evidence="18">
    <location>
        <begin position="217"/>
        <end position="229"/>
    </location>
</feature>
<keyword evidence="8" id="KW-0677">Repeat</keyword>
<evidence type="ECO:0000256" key="13">
    <source>
        <dbReference type="ARBA" id="ARBA00023180"/>
    </source>
</evidence>
<keyword evidence="9" id="KW-0227">DNA damage</keyword>
<feature type="domain" description="EGF-like" evidence="19">
    <location>
        <begin position="884"/>
        <end position="925"/>
    </location>
</feature>
<dbReference type="SUPFAM" id="SSF54768">
    <property type="entry name" value="dsRNA-binding domain-like"/>
    <property type="match status" value="1"/>
</dbReference>
<feature type="compositionally biased region" description="Low complexity" evidence="18">
    <location>
        <begin position="472"/>
        <end position="483"/>
    </location>
</feature>
<sequence>MHELIILSSTQIIVSAGAWARDLNQPFITDENDVLRGAIIQECKHLLKSRMATFGQIEYSPEEQDAIQNALRQKLGPEFISQRAGAGGQRLAYIEGWRLINLANEMFGFNGWSHSVTQQTVDFVDHCGGRYFVGVSAFVKVQLKDGVFHEDIGYGVSEGMKSKALSIEKARKEAVTDGLKRALKSFGNSMGNCLADKDYLKCINRAPKPTARVYDLEEMRKTDQDEKIQHARRTSNLRRVSNQRLASSELTNGNLPRNSNLASTTNQTSDTDSRDTGIGSRDNMTVTTSSAGNSSNENISKSTHSRDAGTSRVNVESVRVTGRTSLPSKENVNPREGIVKTEWVSAEVVLGGEEDAPPQEFVRRGSLPLNHGVGTGMILRHKRTQSEQRVEDDPNGAASSSKEEDSNDIKAKQERLLRQRQKQMEFKQKLTTIKQTDNTTINTIGPPVATSTPAFNGLGPPIHASSPKVGPRSRPQSSSEPSPNQAELLPEENYEDTQIWNNSLDIESIDPFGENLTEGAGKKQLNRSKSLYQSESRGRTPTKPSTGQNRPNTLTNHYPVTKAPGGLRQAPCHTGTTAVNDIDECSLHRGNLCGQICVNTVGSYRCECNPGFTLHTDGSTCIEDEPIGCDRYNPCQQRCVEDDSGVSCACNQGYALLADGINCQDIDECALGSAICSDGQGCYNQEGSYRCRTCPPGSEVDPVTKVCRTLPQCTTGFAYNSATGSCQDTDECAAETDTCTERQRCENTVGSFVCRRILGCGTGYSMIEETQTCRDIDECLLGTHNCPNGFQCLNIEGSFRCRQPTCQRGTRFSQSTGRCEQIQCPRGREPDSNGMCVDVNECAQPGICLPSERCVNTYGSYRCVQDTSCPQGHQVDPVTKACKDIDECARGAHTCQSDQQCINTAGSFGCTCGSGFRRDSQGNCEDINECAYGNICPYNGVCENTPGSYKCNCNAGTELRGRSCVDIDECDNRNICEHSCVNIVGSYECTCRPGYRLNPDKRTCSDIDECQSYSLGGRVCGGACINTPGSYMCTCPDGWRTLGGGRSCQDIDECSEGTYRCTAAESMCFNTRGSYKCPQVTCPPGFVRAPVGPSRNSVRCKRTSFTCQRGDVQCLTAPISLSYNFLSFPSNIKIPTDLFAMSAPQTSQKQFAWDLKVIDARPQKSGVMAVNRGYFDLNIRSSAQAVVSLNYQIPGPQDVELELTMQITDLRSRYTGTAVSKIFLYVTGESIV</sequence>
<organism evidence="20 21">
    <name type="scientific">Crassostrea virginica</name>
    <name type="common">Eastern oyster</name>
    <dbReference type="NCBI Taxonomy" id="6565"/>
    <lineage>
        <taxon>Eukaryota</taxon>
        <taxon>Metazoa</taxon>
        <taxon>Spiralia</taxon>
        <taxon>Lophotrochozoa</taxon>
        <taxon>Mollusca</taxon>
        <taxon>Bivalvia</taxon>
        <taxon>Autobranchia</taxon>
        <taxon>Pteriomorphia</taxon>
        <taxon>Ostreida</taxon>
        <taxon>Ostreoidea</taxon>
        <taxon>Ostreidae</taxon>
        <taxon>Crassostrea</taxon>
    </lineage>
</organism>
<keyword evidence="5" id="KW-0272">Extracellular matrix</keyword>
<dbReference type="InterPro" id="IPR026823">
    <property type="entry name" value="cEGF"/>
</dbReference>
<feature type="region of interest" description="Disordered" evidence="18">
    <location>
        <begin position="364"/>
        <end position="410"/>
    </location>
</feature>
<feature type="compositionally biased region" description="Polar residues" evidence="18">
    <location>
        <begin position="437"/>
        <end position="454"/>
    </location>
</feature>
<keyword evidence="11 17" id="KW-1015">Disulfide bond</keyword>
<feature type="region of interest" description="Disordered" evidence="18">
    <location>
        <begin position="511"/>
        <end position="557"/>
    </location>
</feature>
<evidence type="ECO:0000256" key="4">
    <source>
        <dbReference type="ARBA" id="ARBA00022525"/>
    </source>
</evidence>
<feature type="disulfide bond" evidence="17">
    <location>
        <begin position="970"/>
        <end position="980"/>
    </location>
</feature>
<evidence type="ECO:0000256" key="3">
    <source>
        <dbReference type="ARBA" id="ARBA00006638"/>
    </source>
</evidence>
<dbReference type="InterPro" id="IPR004585">
    <property type="entry name" value="DNA_recomb/repair_Rad52"/>
</dbReference>
<evidence type="ECO:0000256" key="2">
    <source>
        <dbReference type="ARBA" id="ARBA00006127"/>
    </source>
</evidence>
<dbReference type="InterPro" id="IPR052235">
    <property type="entry name" value="Nephronectin_domain"/>
</dbReference>
<feature type="compositionally biased region" description="Basic and acidic residues" evidence="18">
    <location>
        <begin position="401"/>
        <end position="410"/>
    </location>
</feature>
<evidence type="ECO:0000256" key="8">
    <source>
        <dbReference type="ARBA" id="ARBA00022737"/>
    </source>
</evidence>
<keyword evidence="13" id="KW-0325">Glycoprotein</keyword>
<dbReference type="GeneID" id="111109147"/>
<dbReference type="GO" id="GO:0000730">
    <property type="term" value="P:DNA recombinase assembly"/>
    <property type="evidence" value="ECO:0007669"/>
    <property type="project" value="InterPro"/>
</dbReference>
<feature type="domain" description="EGF-like" evidence="19">
    <location>
        <begin position="1006"/>
        <end position="1049"/>
    </location>
</feature>
<keyword evidence="4" id="KW-0964">Secreted</keyword>
<evidence type="ECO:0000256" key="16">
    <source>
        <dbReference type="ARBA" id="ARBA00073403"/>
    </source>
</evidence>
<feature type="compositionally biased region" description="Polar residues" evidence="18">
    <location>
        <begin position="237"/>
        <end position="270"/>
    </location>
</feature>
<name>A0A8B8BBY7_CRAVI</name>
<dbReference type="InterPro" id="IPR049883">
    <property type="entry name" value="NOTCH1_EGF-like"/>
</dbReference>
<evidence type="ECO:0000256" key="5">
    <source>
        <dbReference type="ARBA" id="ARBA00022530"/>
    </source>
</evidence>
<dbReference type="PROSITE" id="PS50026">
    <property type="entry name" value="EGF_3"/>
    <property type="match status" value="5"/>
</dbReference>
<dbReference type="Pfam" id="PF12662">
    <property type="entry name" value="cEGF"/>
    <property type="match status" value="1"/>
</dbReference>
<feature type="region of interest" description="Disordered" evidence="18">
    <location>
        <begin position="437"/>
        <end position="490"/>
    </location>
</feature>
<dbReference type="InterPro" id="IPR009030">
    <property type="entry name" value="Growth_fac_rcpt_cys_sf"/>
</dbReference>
<comment type="similarity">
    <text evidence="2">Belongs to the fibulin family.</text>
</comment>
<dbReference type="FunFam" id="2.10.25.10:FF:000038">
    <property type="entry name" value="Fibrillin 2"/>
    <property type="match status" value="1"/>
</dbReference>
<dbReference type="SUPFAM" id="SSF57184">
    <property type="entry name" value="Growth factor receptor domain"/>
    <property type="match status" value="4"/>
</dbReference>
<dbReference type="PANTHER" id="PTHR24050:SF27">
    <property type="entry name" value="FIBRILLIN-1"/>
    <property type="match status" value="1"/>
</dbReference>
<keyword evidence="10" id="KW-0106">Calcium</keyword>
<dbReference type="Proteomes" id="UP000694844">
    <property type="component" value="Chromosome 8"/>
</dbReference>
<dbReference type="InterPro" id="IPR055088">
    <property type="entry name" value="Fibulin_C"/>
</dbReference>
<feature type="compositionally biased region" description="Polar residues" evidence="18">
    <location>
        <begin position="542"/>
        <end position="557"/>
    </location>
</feature>